<accession>A0A644ZCB4</accession>
<comment type="caution">
    <text evidence="1">The sequence shown here is derived from an EMBL/GenBank/DDBJ whole genome shotgun (WGS) entry which is preliminary data.</text>
</comment>
<reference evidence="1" key="1">
    <citation type="submission" date="2019-08" db="EMBL/GenBank/DDBJ databases">
        <authorList>
            <person name="Kucharzyk K."/>
            <person name="Murdoch R.W."/>
            <person name="Higgins S."/>
            <person name="Loffler F."/>
        </authorList>
    </citation>
    <scope>NUCLEOTIDE SEQUENCE</scope>
</reference>
<proteinExistence type="predicted"/>
<sequence>MYDYPWRVLPGVHHLRGAACSRGIRYLGGRYSRLHDRRPERRRYSLRSHSSAGFFHAAGDSRIHFCGRPHVPGRHFQRTGPLYSGGHRPDSGFAGRGGHCDLRYLRRYIRLRRGYSFCYRRYSDARDGKGRLQPQIHLRATLCGRHTWNPDPTQHSRRPVCDHRWTENDGCLDVYAGSGRLPDGFLLYCKLSVLRP</sequence>
<evidence type="ECO:0000313" key="1">
    <source>
        <dbReference type="EMBL" id="MPM36353.1"/>
    </source>
</evidence>
<organism evidence="1">
    <name type="scientific">bioreactor metagenome</name>
    <dbReference type="NCBI Taxonomy" id="1076179"/>
    <lineage>
        <taxon>unclassified sequences</taxon>
        <taxon>metagenomes</taxon>
        <taxon>ecological metagenomes</taxon>
    </lineage>
</organism>
<name>A0A644ZCB4_9ZZZZ</name>
<dbReference type="EMBL" id="VSSQ01007581">
    <property type="protein sequence ID" value="MPM36353.1"/>
    <property type="molecule type" value="Genomic_DNA"/>
</dbReference>
<gene>
    <name evidence="1" type="ORF">SDC9_82948</name>
</gene>
<dbReference type="AlphaFoldDB" id="A0A644ZCB4"/>
<protein>
    <submittedName>
        <fullName evidence="1">Uncharacterized protein</fullName>
    </submittedName>
</protein>